<evidence type="ECO:0000313" key="8">
    <source>
        <dbReference type="Proteomes" id="UP001318860"/>
    </source>
</evidence>
<evidence type="ECO:0000256" key="5">
    <source>
        <dbReference type="SAM" id="MobiDB-lite"/>
    </source>
</evidence>
<dbReference type="Proteomes" id="UP001318860">
    <property type="component" value="Unassembled WGS sequence"/>
</dbReference>
<sequence>MSSSNSPSFSESSSSNFRGRGANKHTAPITCYCGCSLRVQTSWTKANPGRRFMSCPIRGMNKCGYFVWLDPELSDRSTDIIVGLVEKWKTTKEKLAKSNERVRLLMSLQSVHGS</sequence>
<feature type="region of interest" description="Disordered" evidence="5">
    <location>
        <begin position="1"/>
        <end position="23"/>
    </location>
</feature>
<keyword evidence="2 4" id="KW-0863">Zinc-finger</keyword>
<comment type="caution">
    <text evidence="7">The sequence shown here is derived from an EMBL/GenBank/DDBJ whole genome shotgun (WGS) entry which is preliminary data.</text>
</comment>
<evidence type="ECO:0000256" key="3">
    <source>
        <dbReference type="ARBA" id="ARBA00022833"/>
    </source>
</evidence>
<evidence type="ECO:0000256" key="1">
    <source>
        <dbReference type="ARBA" id="ARBA00022723"/>
    </source>
</evidence>
<name>A0ABR0X2H3_REHGL</name>
<evidence type="ECO:0000313" key="7">
    <source>
        <dbReference type="EMBL" id="KAK6152819.1"/>
    </source>
</evidence>
<dbReference type="Pfam" id="PF06839">
    <property type="entry name" value="Zn_ribbon_GRF"/>
    <property type="match status" value="1"/>
</dbReference>
<evidence type="ECO:0000256" key="2">
    <source>
        <dbReference type="ARBA" id="ARBA00022771"/>
    </source>
</evidence>
<protein>
    <recommendedName>
        <fullName evidence="6">GRF-type domain-containing protein</fullName>
    </recommendedName>
</protein>
<proteinExistence type="predicted"/>
<keyword evidence="8" id="KW-1185">Reference proteome</keyword>
<gene>
    <name evidence="7" type="ORF">DH2020_012458</name>
</gene>
<dbReference type="PANTHER" id="PTHR33248">
    <property type="entry name" value="ZINC ION-BINDING PROTEIN"/>
    <property type="match status" value="1"/>
</dbReference>
<evidence type="ECO:0000256" key="4">
    <source>
        <dbReference type="PROSITE-ProRule" id="PRU01343"/>
    </source>
</evidence>
<reference evidence="7 8" key="1">
    <citation type="journal article" date="2021" name="Comput. Struct. Biotechnol. J.">
        <title>De novo genome assembly of the potent medicinal plant Rehmannia glutinosa using nanopore technology.</title>
        <authorList>
            <person name="Ma L."/>
            <person name="Dong C."/>
            <person name="Song C."/>
            <person name="Wang X."/>
            <person name="Zheng X."/>
            <person name="Niu Y."/>
            <person name="Chen S."/>
            <person name="Feng W."/>
        </authorList>
    </citation>
    <scope>NUCLEOTIDE SEQUENCE [LARGE SCALE GENOMIC DNA]</scope>
    <source>
        <strain evidence="7">DH-2019</strain>
    </source>
</reference>
<accession>A0ABR0X2H3</accession>
<evidence type="ECO:0000259" key="6">
    <source>
        <dbReference type="PROSITE" id="PS51999"/>
    </source>
</evidence>
<feature type="compositionally biased region" description="Low complexity" evidence="5">
    <location>
        <begin position="1"/>
        <end position="17"/>
    </location>
</feature>
<dbReference type="PROSITE" id="PS51999">
    <property type="entry name" value="ZF_GRF"/>
    <property type="match status" value="1"/>
</dbReference>
<dbReference type="InterPro" id="IPR010666">
    <property type="entry name" value="Znf_GRF"/>
</dbReference>
<organism evidence="7 8">
    <name type="scientific">Rehmannia glutinosa</name>
    <name type="common">Chinese foxglove</name>
    <dbReference type="NCBI Taxonomy" id="99300"/>
    <lineage>
        <taxon>Eukaryota</taxon>
        <taxon>Viridiplantae</taxon>
        <taxon>Streptophyta</taxon>
        <taxon>Embryophyta</taxon>
        <taxon>Tracheophyta</taxon>
        <taxon>Spermatophyta</taxon>
        <taxon>Magnoliopsida</taxon>
        <taxon>eudicotyledons</taxon>
        <taxon>Gunneridae</taxon>
        <taxon>Pentapetalae</taxon>
        <taxon>asterids</taxon>
        <taxon>lamiids</taxon>
        <taxon>Lamiales</taxon>
        <taxon>Orobanchaceae</taxon>
        <taxon>Rehmannieae</taxon>
        <taxon>Rehmannia</taxon>
    </lineage>
</organism>
<keyword evidence="1" id="KW-0479">Metal-binding</keyword>
<keyword evidence="3" id="KW-0862">Zinc</keyword>
<feature type="domain" description="GRF-type" evidence="6">
    <location>
        <begin position="31"/>
        <end position="72"/>
    </location>
</feature>
<dbReference type="EMBL" id="JABTTQ020000006">
    <property type="protein sequence ID" value="KAK6152819.1"/>
    <property type="molecule type" value="Genomic_DNA"/>
</dbReference>